<keyword evidence="2" id="KW-1185">Reference proteome</keyword>
<proteinExistence type="predicted"/>
<dbReference type="RefSeq" id="WP_129886561.1">
    <property type="nucleotide sequence ID" value="NZ_CP035758.1"/>
</dbReference>
<evidence type="ECO:0000313" key="2">
    <source>
        <dbReference type="Proteomes" id="UP000290365"/>
    </source>
</evidence>
<name>A0A4P6JLA5_KTERU</name>
<dbReference type="EMBL" id="CP035758">
    <property type="protein sequence ID" value="QBD75965.1"/>
    <property type="molecule type" value="Genomic_DNA"/>
</dbReference>
<evidence type="ECO:0008006" key="3">
    <source>
        <dbReference type="Google" id="ProtNLM"/>
    </source>
</evidence>
<dbReference type="AlphaFoldDB" id="A0A4P6JLA5"/>
<evidence type="ECO:0000313" key="1">
    <source>
        <dbReference type="EMBL" id="QBD75965.1"/>
    </source>
</evidence>
<reference evidence="1 2" key="1">
    <citation type="submission" date="2019-01" db="EMBL/GenBank/DDBJ databases">
        <title>Ktedonosporobacter rubrisoli SCAWS-G2.</title>
        <authorList>
            <person name="Huang Y."/>
            <person name="Yan B."/>
        </authorList>
    </citation>
    <scope>NUCLEOTIDE SEQUENCE [LARGE SCALE GENOMIC DNA]</scope>
    <source>
        <strain evidence="1 2">SCAWS-G2</strain>
    </source>
</reference>
<gene>
    <name evidence="1" type="ORF">EPA93_08080</name>
</gene>
<accession>A0A4P6JLA5</accession>
<sequence length="402" mass="46540">MNEQWLRDYTVLCLRLNKHIHAQTGYIDVEEYQPPEWYEQVQHEPLQPHELLLHDTQKLMDSLPQQNFLAQRSIFLARQLRALETVARRLQGERFSLKEEVARCFDLQVDWVPESVFEQAYALYDEALPGSGSLAERFKSWKAAFTLPAAKKHLLPMFLQRALDEARKRTRALVPFPADEQAEIKTITDQPVRAIACYLGNKRSCIYLNPAVPFPLTDLFYVLCHEGYPGHLAEAVLKDEELIKKRGYLEQRVGLLYTPPFVISEGLALLAHELLFAPGEAEQWLAEHIYPEAGLQPDGSDLTKIQRATDLLFGVSCNAAWLLREGRPADEVRDYLQRYALLNDEAAHRQLASLQRPFHQTYIYTYFYGRRLLEASLQGAQRQERMWQLLTEQLTASDISKW</sequence>
<dbReference type="Proteomes" id="UP000290365">
    <property type="component" value="Chromosome"/>
</dbReference>
<protein>
    <recommendedName>
        <fullName evidence="3">DUF885 domain-containing protein</fullName>
    </recommendedName>
</protein>
<dbReference type="OrthoDB" id="140419at2"/>
<dbReference type="KEGG" id="kbs:EPA93_08080"/>
<organism evidence="1 2">
    <name type="scientific">Ktedonosporobacter rubrisoli</name>
    <dbReference type="NCBI Taxonomy" id="2509675"/>
    <lineage>
        <taxon>Bacteria</taxon>
        <taxon>Bacillati</taxon>
        <taxon>Chloroflexota</taxon>
        <taxon>Ktedonobacteria</taxon>
        <taxon>Ktedonobacterales</taxon>
        <taxon>Ktedonosporobacteraceae</taxon>
        <taxon>Ktedonosporobacter</taxon>
    </lineage>
</organism>